<dbReference type="GO" id="GO:0061459">
    <property type="term" value="F:L-arginine transmembrane transporter activity"/>
    <property type="evidence" value="ECO:0007669"/>
    <property type="project" value="TreeGrafter"/>
</dbReference>
<dbReference type="AlphaFoldDB" id="A0AAN9A3Y6"/>
<feature type="non-terminal residue" evidence="6">
    <location>
        <position position="142"/>
    </location>
</feature>
<evidence type="ECO:0000256" key="3">
    <source>
        <dbReference type="ARBA" id="ARBA00022989"/>
    </source>
</evidence>
<organism evidence="6 7">
    <name type="scientific">Halocaridina rubra</name>
    <name type="common">Hawaiian red shrimp</name>
    <dbReference type="NCBI Taxonomy" id="373956"/>
    <lineage>
        <taxon>Eukaryota</taxon>
        <taxon>Metazoa</taxon>
        <taxon>Ecdysozoa</taxon>
        <taxon>Arthropoda</taxon>
        <taxon>Crustacea</taxon>
        <taxon>Multicrustacea</taxon>
        <taxon>Malacostraca</taxon>
        <taxon>Eumalacostraca</taxon>
        <taxon>Eucarida</taxon>
        <taxon>Decapoda</taxon>
        <taxon>Pleocyemata</taxon>
        <taxon>Caridea</taxon>
        <taxon>Atyoidea</taxon>
        <taxon>Atyidae</taxon>
        <taxon>Halocaridina</taxon>
    </lineage>
</organism>
<feature type="non-terminal residue" evidence="6">
    <location>
        <position position="1"/>
    </location>
</feature>
<dbReference type="GO" id="GO:0000064">
    <property type="term" value="F:L-ornithine transmembrane transporter activity"/>
    <property type="evidence" value="ECO:0007669"/>
    <property type="project" value="TreeGrafter"/>
</dbReference>
<accession>A0AAN9A3Y6</accession>
<dbReference type="PANTHER" id="PTHR43243:SF105">
    <property type="entry name" value="CATIONIC AMINO ACID TRANSPORTER C-TERMINAL DOMAIN-CONTAINING PROTEIN"/>
    <property type="match status" value="1"/>
</dbReference>
<keyword evidence="4 5" id="KW-0472">Membrane</keyword>
<proteinExistence type="predicted"/>
<dbReference type="EMBL" id="JAXCGZ010013222">
    <property type="protein sequence ID" value="KAK7073299.1"/>
    <property type="molecule type" value="Genomic_DNA"/>
</dbReference>
<sequence length="142" mass="15095">TASVARGFSGYVDGLANNTISDALTEILPIHVKHLSSYPDFFSFGLVIFLSVILSLGVKESSILNSFCTGVTLVVVTYTIIALAIKGDGHNWHLTPEELNSTCQEKGDYGHGGFTPYNFAGVMQGAATCFFGFVGFDCIATA</sequence>
<dbReference type="GO" id="GO:0097638">
    <property type="term" value="P:L-arginine import across plasma membrane"/>
    <property type="evidence" value="ECO:0007669"/>
    <property type="project" value="TreeGrafter"/>
</dbReference>
<gene>
    <name evidence="6" type="primary">SLC7A1_3</name>
    <name evidence="6" type="ORF">SK128_022740</name>
</gene>
<evidence type="ECO:0000313" key="6">
    <source>
        <dbReference type="EMBL" id="KAK7073299.1"/>
    </source>
</evidence>
<evidence type="ECO:0000256" key="1">
    <source>
        <dbReference type="ARBA" id="ARBA00004141"/>
    </source>
</evidence>
<dbReference type="Pfam" id="PF13520">
    <property type="entry name" value="AA_permease_2"/>
    <property type="match status" value="1"/>
</dbReference>
<dbReference type="GO" id="GO:0015189">
    <property type="term" value="F:L-lysine transmembrane transporter activity"/>
    <property type="evidence" value="ECO:0007669"/>
    <property type="project" value="TreeGrafter"/>
</dbReference>
<name>A0AAN9A3Y6_HALRR</name>
<evidence type="ECO:0000256" key="2">
    <source>
        <dbReference type="ARBA" id="ARBA00022692"/>
    </source>
</evidence>
<comment type="subcellular location">
    <subcellularLocation>
        <location evidence="1">Membrane</location>
        <topology evidence="1">Multi-pass membrane protein</topology>
    </subcellularLocation>
</comment>
<evidence type="ECO:0000256" key="4">
    <source>
        <dbReference type="ARBA" id="ARBA00023136"/>
    </source>
</evidence>
<dbReference type="Proteomes" id="UP001381693">
    <property type="component" value="Unassembled WGS sequence"/>
</dbReference>
<comment type="caution">
    <text evidence="6">The sequence shown here is derived from an EMBL/GenBank/DDBJ whole genome shotgun (WGS) entry which is preliminary data.</text>
</comment>
<keyword evidence="3 5" id="KW-1133">Transmembrane helix</keyword>
<dbReference type="InterPro" id="IPR002293">
    <property type="entry name" value="AA/rel_permease1"/>
</dbReference>
<evidence type="ECO:0000313" key="7">
    <source>
        <dbReference type="Proteomes" id="UP001381693"/>
    </source>
</evidence>
<keyword evidence="7" id="KW-1185">Reference proteome</keyword>
<reference evidence="6 7" key="1">
    <citation type="submission" date="2023-11" db="EMBL/GenBank/DDBJ databases">
        <title>Halocaridina rubra genome assembly.</title>
        <authorList>
            <person name="Smith C."/>
        </authorList>
    </citation>
    <scope>NUCLEOTIDE SEQUENCE [LARGE SCALE GENOMIC DNA]</scope>
    <source>
        <strain evidence="6">EP-1</strain>
        <tissue evidence="6">Whole</tissue>
    </source>
</reference>
<protein>
    <submittedName>
        <fullName evidence="6">High affinity cationic amino acid transporter 1</fullName>
    </submittedName>
</protein>
<dbReference type="PANTHER" id="PTHR43243">
    <property type="entry name" value="INNER MEMBRANE TRANSPORTER YGJI-RELATED"/>
    <property type="match status" value="1"/>
</dbReference>
<feature type="transmembrane region" description="Helical" evidence="5">
    <location>
        <begin position="64"/>
        <end position="85"/>
    </location>
</feature>
<dbReference type="Gene3D" id="1.20.1740.10">
    <property type="entry name" value="Amino acid/polyamine transporter I"/>
    <property type="match status" value="1"/>
</dbReference>
<keyword evidence="2 5" id="KW-0812">Transmembrane</keyword>
<evidence type="ECO:0000256" key="5">
    <source>
        <dbReference type="SAM" id="Phobius"/>
    </source>
</evidence>
<feature type="transmembrane region" description="Helical" evidence="5">
    <location>
        <begin position="41"/>
        <end position="58"/>
    </location>
</feature>
<dbReference type="GO" id="GO:0005886">
    <property type="term" value="C:plasma membrane"/>
    <property type="evidence" value="ECO:0007669"/>
    <property type="project" value="TreeGrafter"/>
</dbReference>